<comment type="caution">
    <text evidence="1">The sequence shown here is derived from an EMBL/GenBank/DDBJ whole genome shotgun (WGS) entry which is preliminary data.</text>
</comment>
<dbReference type="EMBL" id="JBGFFX010000003">
    <property type="protein sequence ID" value="MEY8770145.1"/>
    <property type="molecule type" value="Genomic_DNA"/>
</dbReference>
<sequence length="278" mass="32242">MTLSSGRVEFTEATRKMVMEEAGYCCANPGCRMHLLEFYTEQNKTRKLGDVAHIYSAVSLSGSGPRSNPHMTPEQLSAQTNGIYLCTTCHRRVDNCELMFPAEHLFQWKREAQQSNNPEGRDRWKNPGYGRTTLDDCRETEKYLHFTSPFIDTIYQFCLKVQGTQFRTFRVDHKIIVTLWGLARRGIGLPTFNIYSHQFRNKIFELQRIAEELIKLLPENTQLDSGSYYKGDEPPFLPGFPSGVLVYIDGRVQALSELIQQWRMIQLCWENEVSMYQI</sequence>
<dbReference type="RefSeq" id="WP_301253281.1">
    <property type="nucleotide sequence ID" value="NZ_JBGFFX010000003.1"/>
</dbReference>
<evidence type="ECO:0008006" key="3">
    <source>
        <dbReference type="Google" id="ProtNLM"/>
    </source>
</evidence>
<proteinExistence type="predicted"/>
<dbReference type="Proteomes" id="UP001565243">
    <property type="component" value="Unassembled WGS sequence"/>
</dbReference>
<evidence type="ECO:0000313" key="2">
    <source>
        <dbReference type="Proteomes" id="UP001565243"/>
    </source>
</evidence>
<name>A0ABV4E5H1_9GAMM</name>
<keyword evidence="2" id="KW-1185">Reference proteome</keyword>
<reference evidence="1 2" key="1">
    <citation type="submission" date="2024-07" db="EMBL/GenBank/DDBJ databases">
        <authorList>
            <person name="Hebao G."/>
        </authorList>
    </citation>
    <scope>NUCLEOTIDE SEQUENCE [LARGE SCALE GENOMIC DNA]</scope>
    <source>
        <strain evidence="1 2">ACCC 02193</strain>
    </source>
</reference>
<protein>
    <recommendedName>
        <fullName evidence="3">HNH endonuclease</fullName>
    </recommendedName>
</protein>
<evidence type="ECO:0000313" key="1">
    <source>
        <dbReference type="EMBL" id="MEY8770145.1"/>
    </source>
</evidence>
<gene>
    <name evidence="1" type="ORF">AB6T85_06835</name>
</gene>
<organism evidence="1 2">
    <name type="scientific">Erwinia aeris</name>
    <dbReference type="NCBI Taxonomy" id="3239803"/>
    <lineage>
        <taxon>Bacteria</taxon>
        <taxon>Pseudomonadati</taxon>
        <taxon>Pseudomonadota</taxon>
        <taxon>Gammaproteobacteria</taxon>
        <taxon>Enterobacterales</taxon>
        <taxon>Erwiniaceae</taxon>
        <taxon>Erwinia</taxon>
    </lineage>
</organism>
<accession>A0ABV4E5H1</accession>